<accession>A0ABN2W437</accession>
<dbReference type="Gene3D" id="3.40.140.10">
    <property type="entry name" value="Cytidine Deaminase, domain 2"/>
    <property type="match status" value="1"/>
</dbReference>
<name>A0ABN2W437_9ACTN</name>
<feature type="region of interest" description="Disordered" evidence="9">
    <location>
        <begin position="1"/>
        <end position="29"/>
    </location>
</feature>
<feature type="binding site" evidence="8">
    <location>
        <position position="117"/>
    </location>
    <ligand>
        <name>Zn(2+)</name>
        <dbReference type="ChEBI" id="CHEBI:29105"/>
        <note>catalytic</note>
    </ligand>
</feature>
<evidence type="ECO:0000256" key="1">
    <source>
        <dbReference type="ARBA" id="ARBA00010669"/>
    </source>
</evidence>
<feature type="domain" description="CMP/dCMP-type deaminase" evidence="10">
    <location>
        <begin position="32"/>
        <end position="144"/>
    </location>
</feature>
<evidence type="ECO:0000256" key="4">
    <source>
        <dbReference type="ARBA" id="ARBA00022723"/>
    </source>
</evidence>
<evidence type="ECO:0000256" key="7">
    <source>
        <dbReference type="ARBA" id="ARBA00048045"/>
    </source>
</evidence>
<keyword evidence="3 8" id="KW-0819">tRNA processing</keyword>
<evidence type="ECO:0000256" key="8">
    <source>
        <dbReference type="HAMAP-Rule" id="MF_00972"/>
    </source>
</evidence>
<evidence type="ECO:0000256" key="6">
    <source>
        <dbReference type="ARBA" id="ARBA00022833"/>
    </source>
</evidence>
<evidence type="ECO:0000256" key="3">
    <source>
        <dbReference type="ARBA" id="ARBA00022694"/>
    </source>
</evidence>
<dbReference type="InterPro" id="IPR016193">
    <property type="entry name" value="Cytidine_deaminase-like"/>
</dbReference>
<evidence type="ECO:0000256" key="5">
    <source>
        <dbReference type="ARBA" id="ARBA00022801"/>
    </source>
</evidence>
<comment type="subunit">
    <text evidence="2 8">Homodimer.</text>
</comment>
<sequence length="180" mass="19046">MQPPVPLPADTPGERPRIVPLPAPERPDPVRDRWTGRMRLAIEEAALATATGDVPVGAFVLGPDGTVLGRGHNVREAVGDPTGHAEVVAVRQAARAVGEWRLSGCTLVVTLEPCTMCAGAIVLSRLARVVFGAYDPKAGAAGSLFDVVRDNRLNHRPEVVGGVLADECTAQLLAFFDTQR</sequence>
<keyword evidence="6 8" id="KW-0862">Zinc</keyword>
<dbReference type="EC" id="3.5.4.33" evidence="8"/>
<dbReference type="RefSeq" id="WP_380273909.1">
    <property type="nucleotide sequence ID" value="NZ_BAAANS010000001.1"/>
</dbReference>
<feature type="binding site" evidence="8">
    <location>
        <position position="84"/>
    </location>
    <ligand>
        <name>Zn(2+)</name>
        <dbReference type="ChEBI" id="CHEBI:29105"/>
        <note>catalytic</note>
    </ligand>
</feature>
<protein>
    <recommendedName>
        <fullName evidence="8">tRNA-specific adenosine deaminase</fullName>
        <ecNumber evidence="8">3.5.4.33</ecNumber>
    </recommendedName>
</protein>
<keyword evidence="4 8" id="KW-0479">Metal-binding</keyword>
<organism evidence="11 12">
    <name type="scientific">Kitasatospora saccharophila</name>
    <dbReference type="NCBI Taxonomy" id="407973"/>
    <lineage>
        <taxon>Bacteria</taxon>
        <taxon>Bacillati</taxon>
        <taxon>Actinomycetota</taxon>
        <taxon>Actinomycetes</taxon>
        <taxon>Kitasatosporales</taxon>
        <taxon>Streptomycetaceae</taxon>
        <taxon>Kitasatospora</taxon>
    </lineage>
</organism>
<feature type="binding site" evidence="8">
    <location>
        <position position="114"/>
    </location>
    <ligand>
        <name>Zn(2+)</name>
        <dbReference type="ChEBI" id="CHEBI:29105"/>
        <note>catalytic</note>
    </ligand>
</feature>
<dbReference type="PROSITE" id="PS51747">
    <property type="entry name" value="CYT_DCMP_DEAMINASES_2"/>
    <property type="match status" value="1"/>
</dbReference>
<feature type="active site" description="Proton donor" evidence="8">
    <location>
        <position position="86"/>
    </location>
</feature>
<proteinExistence type="inferred from homology"/>
<comment type="catalytic activity">
    <reaction evidence="7 8">
        <text>adenosine(34) in tRNA + H2O + H(+) = inosine(34) in tRNA + NH4(+)</text>
        <dbReference type="Rhea" id="RHEA:43168"/>
        <dbReference type="Rhea" id="RHEA-COMP:10373"/>
        <dbReference type="Rhea" id="RHEA-COMP:10374"/>
        <dbReference type="ChEBI" id="CHEBI:15377"/>
        <dbReference type="ChEBI" id="CHEBI:15378"/>
        <dbReference type="ChEBI" id="CHEBI:28938"/>
        <dbReference type="ChEBI" id="CHEBI:74411"/>
        <dbReference type="ChEBI" id="CHEBI:82852"/>
        <dbReference type="EC" id="3.5.4.33"/>
    </reaction>
</comment>
<comment type="caution">
    <text evidence="11">The sequence shown here is derived from an EMBL/GenBank/DDBJ whole genome shotgun (WGS) entry which is preliminary data.</text>
</comment>
<evidence type="ECO:0000313" key="11">
    <source>
        <dbReference type="EMBL" id="GAA2083261.1"/>
    </source>
</evidence>
<keyword evidence="5 8" id="KW-0378">Hydrolase</keyword>
<dbReference type="CDD" id="cd01285">
    <property type="entry name" value="nucleoside_deaminase"/>
    <property type="match status" value="1"/>
</dbReference>
<evidence type="ECO:0000256" key="9">
    <source>
        <dbReference type="SAM" id="MobiDB-lite"/>
    </source>
</evidence>
<dbReference type="HAMAP" id="MF_00972">
    <property type="entry name" value="tRNA_aden_deaminase"/>
    <property type="match status" value="1"/>
</dbReference>
<reference evidence="11 12" key="1">
    <citation type="journal article" date="2019" name="Int. J. Syst. Evol. Microbiol.">
        <title>The Global Catalogue of Microorganisms (GCM) 10K type strain sequencing project: providing services to taxonomists for standard genome sequencing and annotation.</title>
        <authorList>
            <consortium name="The Broad Institute Genomics Platform"/>
            <consortium name="The Broad Institute Genome Sequencing Center for Infectious Disease"/>
            <person name="Wu L."/>
            <person name="Ma J."/>
        </authorList>
    </citation>
    <scope>NUCLEOTIDE SEQUENCE [LARGE SCALE GENOMIC DNA]</scope>
    <source>
        <strain evidence="11 12">JCM 14559</strain>
    </source>
</reference>
<dbReference type="InterPro" id="IPR028883">
    <property type="entry name" value="tRNA_aden_deaminase"/>
</dbReference>
<evidence type="ECO:0000313" key="12">
    <source>
        <dbReference type="Proteomes" id="UP001500897"/>
    </source>
</evidence>
<keyword evidence="12" id="KW-1185">Reference proteome</keyword>
<gene>
    <name evidence="8 11" type="primary">tadA</name>
    <name evidence="11" type="ORF">GCM10009759_01240</name>
</gene>
<comment type="cofactor">
    <cofactor evidence="8">
        <name>Zn(2+)</name>
        <dbReference type="ChEBI" id="CHEBI:29105"/>
    </cofactor>
    <text evidence="8">Binds 1 zinc ion per subunit.</text>
</comment>
<dbReference type="InterPro" id="IPR016192">
    <property type="entry name" value="APOBEC/CMP_deaminase_Zn-bd"/>
</dbReference>
<dbReference type="PROSITE" id="PS00903">
    <property type="entry name" value="CYT_DCMP_DEAMINASES_1"/>
    <property type="match status" value="1"/>
</dbReference>
<evidence type="ECO:0000259" key="10">
    <source>
        <dbReference type="PROSITE" id="PS51747"/>
    </source>
</evidence>
<comment type="function">
    <text evidence="8">Catalyzes the deamination of adenosine to inosine at the wobble position 34 of tRNA(Arg2).</text>
</comment>
<comment type="similarity">
    <text evidence="1">Belongs to the cytidine and deoxycytidylate deaminase family. ADAT2 subfamily.</text>
</comment>
<evidence type="ECO:0000256" key="2">
    <source>
        <dbReference type="ARBA" id="ARBA00011738"/>
    </source>
</evidence>
<dbReference type="SUPFAM" id="SSF53927">
    <property type="entry name" value="Cytidine deaminase-like"/>
    <property type="match status" value="1"/>
</dbReference>
<dbReference type="PANTHER" id="PTHR11079">
    <property type="entry name" value="CYTOSINE DEAMINASE FAMILY MEMBER"/>
    <property type="match status" value="1"/>
</dbReference>
<dbReference type="NCBIfam" id="NF008113">
    <property type="entry name" value="PRK10860.1"/>
    <property type="match status" value="1"/>
</dbReference>
<dbReference type="EMBL" id="BAAANS010000001">
    <property type="protein sequence ID" value="GAA2083261.1"/>
    <property type="molecule type" value="Genomic_DNA"/>
</dbReference>
<dbReference type="Proteomes" id="UP001500897">
    <property type="component" value="Unassembled WGS sequence"/>
</dbReference>
<dbReference type="PANTHER" id="PTHR11079:SF202">
    <property type="entry name" value="TRNA-SPECIFIC ADENOSINE DEAMINASE"/>
    <property type="match status" value="1"/>
</dbReference>
<dbReference type="InterPro" id="IPR002125">
    <property type="entry name" value="CMP_dCMP_dom"/>
</dbReference>
<dbReference type="Pfam" id="PF00383">
    <property type="entry name" value="dCMP_cyt_deam_1"/>
    <property type="match status" value="1"/>
</dbReference>